<feature type="compositionally biased region" description="Basic and acidic residues" evidence="1">
    <location>
        <begin position="66"/>
        <end position="76"/>
    </location>
</feature>
<evidence type="ECO:0000313" key="2">
    <source>
        <dbReference type="EMBL" id="KAK6623062.1"/>
    </source>
</evidence>
<reference evidence="2 3" key="1">
    <citation type="submission" date="2023-10" db="EMBL/GenBank/DDBJ databases">
        <title>Genomes of two closely related lineages of the louse Polyplax serrata with different host specificities.</title>
        <authorList>
            <person name="Martinu J."/>
            <person name="Tarabai H."/>
            <person name="Stefka J."/>
            <person name="Hypsa V."/>
        </authorList>
    </citation>
    <scope>NUCLEOTIDE SEQUENCE [LARGE SCALE GENOMIC DNA]</scope>
    <source>
        <strain evidence="2">HR10_N</strain>
    </source>
</reference>
<proteinExistence type="predicted"/>
<gene>
    <name evidence="2" type="ORF">RUM43_008914</name>
</gene>
<name>A0AAN8PB61_POLSC</name>
<feature type="compositionally biased region" description="Basic and acidic residues" evidence="1">
    <location>
        <begin position="25"/>
        <end position="35"/>
    </location>
</feature>
<dbReference type="AlphaFoldDB" id="A0AAN8PB61"/>
<dbReference type="EMBL" id="JAWJWE010000038">
    <property type="protein sequence ID" value="KAK6623062.1"/>
    <property type="molecule type" value="Genomic_DNA"/>
</dbReference>
<feature type="region of interest" description="Disordered" evidence="1">
    <location>
        <begin position="1"/>
        <end position="76"/>
    </location>
</feature>
<evidence type="ECO:0000256" key="1">
    <source>
        <dbReference type="SAM" id="MobiDB-lite"/>
    </source>
</evidence>
<comment type="caution">
    <text evidence="2">The sequence shown here is derived from an EMBL/GenBank/DDBJ whole genome shotgun (WGS) entry which is preliminary data.</text>
</comment>
<sequence>MDAVPTANETNNKASDEWNGMEMTNSKEENHRRSNDGANTKKRTEPNQKKRGARAGLSRREKQKARKEEGKPNSKK</sequence>
<dbReference type="Proteomes" id="UP001372834">
    <property type="component" value="Unassembled WGS sequence"/>
</dbReference>
<protein>
    <submittedName>
        <fullName evidence="2">Uncharacterized protein</fullName>
    </submittedName>
</protein>
<evidence type="ECO:0000313" key="3">
    <source>
        <dbReference type="Proteomes" id="UP001372834"/>
    </source>
</evidence>
<accession>A0AAN8PB61</accession>
<organism evidence="2 3">
    <name type="scientific">Polyplax serrata</name>
    <name type="common">Common mouse louse</name>
    <dbReference type="NCBI Taxonomy" id="468196"/>
    <lineage>
        <taxon>Eukaryota</taxon>
        <taxon>Metazoa</taxon>
        <taxon>Ecdysozoa</taxon>
        <taxon>Arthropoda</taxon>
        <taxon>Hexapoda</taxon>
        <taxon>Insecta</taxon>
        <taxon>Pterygota</taxon>
        <taxon>Neoptera</taxon>
        <taxon>Paraneoptera</taxon>
        <taxon>Psocodea</taxon>
        <taxon>Troctomorpha</taxon>
        <taxon>Phthiraptera</taxon>
        <taxon>Anoplura</taxon>
        <taxon>Polyplacidae</taxon>
        <taxon>Polyplax</taxon>
    </lineage>
</organism>